<organism evidence="1 2">
    <name type="scientific">Kingdonia uniflora</name>
    <dbReference type="NCBI Taxonomy" id="39325"/>
    <lineage>
        <taxon>Eukaryota</taxon>
        <taxon>Viridiplantae</taxon>
        <taxon>Streptophyta</taxon>
        <taxon>Embryophyta</taxon>
        <taxon>Tracheophyta</taxon>
        <taxon>Spermatophyta</taxon>
        <taxon>Magnoliopsida</taxon>
        <taxon>Ranunculales</taxon>
        <taxon>Circaeasteraceae</taxon>
        <taxon>Kingdonia</taxon>
    </lineage>
</organism>
<dbReference type="Proteomes" id="UP000541444">
    <property type="component" value="Unassembled WGS sequence"/>
</dbReference>
<dbReference type="AlphaFoldDB" id="A0A7J7MH42"/>
<protein>
    <submittedName>
        <fullName evidence="1">Uncharacterized protein</fullName>
    </submittedName>
</protein>
<dbReference type="EMBL" id="JACGCM010001511">
    <property type="protein sequence ID" value="KAF6154132.1"/>
    <property type="molecule type" value="Genomic_DNA"/>
</dbReference>
<evidence type="ECO:0000313" key="2">
    <source>
        <dbReference type="Proteomes" id="UP000541444"/>
    </source>
</evidence>
<proteinExistence type="predicted"/>
<feature type="non-terminal residue" evidence="1">
    <location>
        <position position="1"/>
    </location>
</feature>
<evidence type="ECO:0000313" key="1">
    <source>
        <dbReference type="EMBL" id="KAF6154132.1"/>
    </source>
</evidence>
<name>A0A7J7MH42_9MAGN</name>
<keyword evidence="2" id="KW-1185">Reference proteome</keyword>
<comment type="caution">
    <text evidence="1">The sequence shown here is derived from an EMBL/GenBank/DDBJ whole genome shotgun (WGS) entry which is preliminary data.</text>
</comment>
<accession>A0A7J7MH42</accession>
<reference evidence="1 2" key="1">
    <citation type="journal article" date="2020" name="IScience">
        <title>Genome Sequencing of the Endangered Kingdonia uniflora (Circaeasteraceae, Ranunculales) Reveals Potential Mechanisms of Evolutionary Specialization.</title>
        <authorList>
            <person name="Sun Y."/>
            <person name="Deng T."/>
            <person name="Zhang A."/>
            <person name="Moore M.J."/>
            <person name="Landis J.B."/>
            <person name="Lin N."/>
            <person name="Zhang H."/>
            <person name="Zhang X."/>
            <person name="Huang J."/>
            <person name="Zhang X."/>
            <person name="Sun H."/>
            <person name="Wang H."/>
        </authorList>
    </citation>
    <scope>NUCLEOTIDE SEQUENCE [LARGE SCALE GENOMIC DNA]</scope>
    <source>
        <strain evidence="1">TB1705</strain>
        <tissue evidence="1">Leaf</tissue>
    </source>
</reference>
<sequence>VAVVAFSQPLTSSLEVHFVSYSNISKTISTQNQAPQETLVVEASAVDKPSRTDQHITTDKPSRTNQHIIADTLRLNIRITTV</sequence>
<gene>
    <name evidence="1" type="ORF">GIB67_016384</name>
</gene>